<dbReference type="EMBL" id="AP023366">
    <property type="protein sequence ID" value="BCJ85491.1"/>
    <property type="molecule type" value="Genomic_DNA"/>
</dbReference>
<dbReference type="Gene3D" id="3.40.50.10540">
    <property type="entry name" value="Crotonobetainyl-coa:carnitine coa-transferase, domain 1"/>
    <property type="match status" value="1"/>
</dbReference>
<accession>A0A7I8DC41</accession>
<dbReference type="InterPro" id="IPR023606">
    <property type="entry name" value="CoA-Trfase_III_dom_1_sf"/>
</dbReference>
<keyword evidence="3" id="KW-1185">Reference proteome</keyword>
<dbReference type="RefSeq" id="WP_200759611.1">
    <property type="nucleotide sequence ID" value="NZ_AP023366.1"/>
</dbReference>
<dbReference type="InterPro" id="IPR050483">
    <property type="entry name" value="CoA-transferase_III_domain"/>
</dbReference>
<evidence type="ECO:0000313" key="3">
    <source>
        <dbReference type="Proteomes" id="UP000593802"/>
    </source>
</evidence>
<dbReference type="KEGG" id="eff:skT53_04760"/>
<dbReference type="InterPro" id="IPR003673">
    <property type="entry name" value="CoA-Trfase_fam_III"/>
</dbReference>
<dbReference type="Gene3D" id="3.30.1540.10">
    <property type="entry name" value="formyl-coa transferase, domain 3"/>
    <property type="match status" value="1"/>
</dbReference>
<gene>
    <name evidence="2" type="ORF">skT53_04760</name>
</gene>
<protein>
    <submittedName>
        <fullName evidence="2">CoA transferase</fullName>
    </submittedName>
</protein>
<dbReference type="SUPFAM" id="SSF89796">
    <property type="entry name" value="CoA-transferase family III (CaiB/BaiF)"/>
    <property type="match status" value="1"/>
</dbReference>
<reference evidence="2 3" key="1">
    <citation type="submission" date="2020-08" db="EMBL/GenBank/DDBJ databases">
        <title>Complete Genome Sequence of Effusibacillus dendaii Strain skT53, Isolated from Farmland soil.</title>
        <authorList>
            <person name="Konishi T."/>
            <person name="Kawasaki H."/>
        </authorList>
    </citation>
    <scope>NUCLEOTIDE SEQUENCE [LARGE SCALE GENOMIC DNA]</scope>
    <source>
        <strain evidence="3">skT53</strain>
    </source>
</reference>
<dbReference type="Proteomes" id="UP000593802">
    <property type="component" value="Chromosome"/>
</dbReference>
<dbReference type="PANTHER" id="PTHR48207:SF3">
    <property type="entry name" value="SUCCINATE--HYDROXYMETHYLGLUTARATE COA-TRANSFERASE"/>
    <property type="match status" value="1"/>
</dbReference>
<organism evidence="2 3">
    <name type="scientific">Effusibacillus dendaii</name>
    <dbReference type="NCBI Taxonomy" id="2743772"/>
    <lineage>
        <taxon>Bacteria</taxon>
        <taxon>Bacillati</taxon>
        <taxon>Bacillota</taxon>
        <taxon>Bacilli</taxon>
        <taxon>Bacillales</taxon>
        <taxon>Alicyclobacillaceae</taxon>
        <taxon>Effusibacillus</taxon>
    </lineage>
</organism>
<evidence type="ECO:0000313" key="2">
    <source>
        <dbReference type="EMBL" id="BCJ85491.1"/>
    </source>
</evidence>
<proteinExistence type="predicted"/>
<dbReference type="InterPro" id="IPR044855">
    <property type="entry name" value="CoA-Trfase_III_dom3_sf"/>
</dbReference>
<name>A0A7I8DC41_9BACL</name>
<evidence type="ECO:0000256" key="1">
    <source>
        <dbReference type="ARBA" id="ARBA00022679"/>
    </source>
</evidence>
<dbReference type="Pfam" id="PF02515">
    <property type="entry name" value="CoA_transf_3"/>
    <property type="match status" value="1"/>
</dbReference>
<dbReference type="AlphaFoldDB" id="A0A7I8DC41"/>
<keyword evidence="1 2" id="KW-0808">Transferase</keyword>
<sequence>MIPQEQNFGPLAGIRVLDLTSNISGPSATCILADLGAEIIKIERPGAGDDARGMGPHMQGESAYFLAINRNKQSVVIDIRQAEGQRLIRRLAQQVDIVVENFRRGVLAKYGLDAQSLRADNPRLIYCSLSAYGEEGPDANKPGYDAILQARTGMISITGSRSEEPARSGVSVLDMGSGMWSVIAILSALHHRERTGEGQVVGTSLFETGIYWMNYHLLAYQATKRDPVPQGTSHTAFAPYGSYQTADDLLLIGISNDSLFGKLVNALGHGEWAEDPRFRRNNDRLLHRNELNDLLIECFLQKTCGEWLDILDRAGVPCSRIQKVSQVYHDPQFEAMKMMCTVPHATLGTVSVPRLPIRLEKSPNEIKTGAPVLGQHTDEVLRRYGVTEEELVTHKANGVIG</sequence>
<dbReference type="PANTHER" id="PTHR48207">
    <property type="entry name" value="SUCCINATE--HYDROXYMETHYLGLUTARATE COA-TRANSFERASE"/>
    <property type="match status" value="1"/>
</dbReference>
<dbReference type="GO" id="GO:0008410">
    <property type="term" value="F:CoA-transferase activity"/>
    <property type="evidence" value="ECO:0007669"/>
    <property type="project" value="TreeGrafter"/>
</dbReference>